<accession>A0ABU3NUW2</accession>
<proteinExistence type="predicted"/>
<evidence type="ECO:0000313" key="1">
    <source>
        <dbReference type="EMBL" id="MDT8900613.1"/>
    </source>
</evidence>
<protein>
    <submittedName>
        <fullName evidence="1">Uncharacterized protein</fullName>
    </submittedName>
</protein>
<name>A0ABU3NUW2_9FIRM</name>
<dbReference type="RefSeq" id="WP_413779149.1">
    <property type="nucleotide sequence ID" value="NZ_JAUOZS010000001.1"/>
</dbReference>
<dbReference type="Proteomes" id="UP001254848">
    <property type="component" value="Unassembled WGS sequence"/>
</dbReference>
<reference evidence="1 2" key="1">
    <citation type="submission" date="2023-07" db="EMBL/GenBank/DDBJ databases">
        <title>The novel representative of Negativicutes class, Anaeroselena agilis gen. nov. sp. nov.</title>
        <authorList>
            <person name="Prokofeva M.I."/>
            <person name="Elcheninov A.G."/>
            <person name="Klyukina A."/>
            <person name="Kublanov I.V."/>
            <person name="Frolov E.N."/>
            <person name="Podosokorskaya O.A."/>
        </authorList>
    </citation>
    <scope>NUCLEOTIDE SEQUENCE [LARGE SCALE GENOMIC DNA]</scope>
    <source>
        <strain evidence="1 2">4137-cl</strain>
    </source>
</reference>
<comment type="caution">
    <text evidence="1">The sequence shown here is derived from an EMBL/GenBank/DDBJ whole genome shotgun (WGS) entry which is preliminary data.</text>
</comment>
<keyword evidence="2" id="KW-1185">Reference proteome</keyword>
<organism evidence="1 2">
    <name type="scientific">Anaeroselena agilis</name>
    <dbReference type="NCBI Taxonomy" id="3063788"/>
    <lineage>
        <taxon>Bacteria</taxon>
        <taxon>Bacillati</taxon>
        <taxon>Bacillota</taxon>
        <taxon>Negativicutes</taxon>
        <taxon>Acetonemataceae</taxon>
        <taxon>Anaeroselena</taxon>
    </lineage>
</organism>
<gene>
    <name evidence="1" type="ORF">Q4T40_05080</name>
</gene>
<sequence length="161" mass="18448">MYRGKKVPGRKEYVYAEGRLTKIGDQTPYFSITGEVYPTKADGTRDRRRSMIACGCIHETILKAWPDLADLVALHLSDIDGQPMHAIENGWYWNGGTKWQAYKRETLAAHLRVSEEEADRVHETCTTKEQFAAYVEAQRPRWKAEAEAAIAKYDLKIKVSR</sequence>
<dbReference type="EMBL" id="JAUOZS010000001">
    <property type="protein sequence ID" value="MDT8900613.1"/>
    <property type="molecule type" value="Genomic_DNA"/>
</dbReference>
<evidence type="ECO:0000313" key="2">
    <source>
        <dbReference type="Proteomes" id="UP001254848"/>
    </source>
</evidence>